<evidence type="ECO:0000313" key="3">
    <source>
        <dbReference type="Proteomes" id="UP000775213"/>
    </source>
</evidence>
<feature type="region of interest" description="Disordered" evidence="1">
    <location>
        <begin position="100"/>
        <end position="148"/>
    </location>
</feature>
<feature type="compositionally biased region" description="Basic and acidic residues" evidence="1">
    <location>
        <begin position="137"/>
        <end position="148"/>
    </location>
</feature>
<feature type="compositionally biased region" description="Polar residues" evidence="1">
    <location>
        <begin position="101"/>
        <end position="119"/>
    </location>
</feature>
<proteinExistence type="predicted"/>
<keyword evidence="3" id="KW-1185">Reference proteome</keyword>
<gene>
    <name evidence="2" type="ORF">IEQ34_022777</name>
</gene>
<evidence type="ECO:0000256" key="1">
    <source>
        <dbReference type="SAM" id="MobiDB-lite"/>
    </source>
</evidence>
<dbReference type="Proteomes" id="UP000775213">
    <property type="component" value="Unassembled WGS sequence"/>
</dbReference>
<accession>A0AAV7FYN8</accession>
<organism evidence="2 3">
    <name type="scientific">Dendrobium chrysotoxum</name>
    <name type="common">Orchid</name>
    <dbReference type="NCBI Taxonomy" id="161865"/>
    <lineage>
        <taxon>Eukaryota</taxon>
        <taxon>Viridiplantae</taxon>
        <taxon>Streptophyta</taxon>
        <taxon>Embryophyta</taxon>
        <taxon>Tracheophyta</taxon>
        <taxon>Spermatophyta</taxon>
        <taxon>Magnoliopsida</taxon>
        <taxon>Liliopsida</taxon>
        <taxon>Asparagales</taxon>
        <taxon>Orchidaceae</taxon>
        <taxon>Epidendroideae</taxon>
        <taxon>Malaxideae</taxon>
        <taxon>Dendrobiinae</taxon>
        <taxon>Dendrobium</taxon>
    </lineage>
</organism>
<name>A0AAV7FYN8_DENCH</name>
<dbReference type="AlphaFoldDB" id="A0AAV7FYN8"/>
<reference evidence="2 3" key="1">
    <citation type="journal article" date="2021" name="Hortic Res">
        <title>Chromosome-scale assembly of the Dendrobium chrysotoxum genome enhances the understanding of orchid evolution.</title>
        <authorList>
            <person name="Zhang Y."/>
            <person name="Zhang G.Q."/>
            <person name="Zhang D."/>
            <person name="Liu X.D."/>
            <person name="Xu X.Y."/>
            <person name="Sun W.H."/>
            <person name="Yu X."/>
            <person name="Zhu X."/>
            <person name="Wang Z.W."/>
            <person name="Zhao X."/>
            <person name="Zhong W.Y."/>
            <person name="Chen H."/>
            <person name="Yin W.L."/>
            <person name="Huang T."/>
            <person name="Niu S.C."/>
            <person name="Liu Z.J."/>
        </authorList>
    </citation>
    <scope>NUCLEOTIDE SEQUENCE [LARGE SCALE GENOMIC DNA]</scope>
    <source>
        <strain evidence="2">Lindl</strain>
    </source>
</reference>
<protein>
    <submittedName>
        <fullName evidence="2">Uncharacterized protein</fullName>
    </submittedName>
</protein>
<evidence type="ECO:0000313" key="2">
    <source>
        <dbReference type="EMBL" id="KAH0448977.1"/>
    </source>
</evidence>
<comment type="caution">
    <text evidence="2">The sequence shown here is derived from an EMBL/GenBank/DDBJ whole genome shotgun (WGS) entry which is preliminary data.</text>
</comment>
<sequence length="148" mass="16840">MFYVEVKNGWIFQHAILLRIGPANDWSLSKKWGSLKELLDFPHLGEEEILKTLNFSNMKSLQEDMCWRKKLFKVGLSIQAGRSHAVQLKKSKKVLEISPNALRSLSNNPSRGQGENGSSLVKKRRVNDSVGFPSDGEVYRGHSPFKDR</sequence>
<dbReference type="EMBL" id="JAGFBR010000019">
    <property type="protein sequence ID" value="KAH0448977.1"/>
    <property type="molecule type" value="Genomic_DNA"/>
</dbReference>